<dbReference type="RefSeq" id="WP_262397402.1">
    <property type="nucleotide sequence ID" value="NZ_JACRTC010000003.1"/>
</dbReference>
<dbReference type="InterPro" id="IPR005225">
    <property type="entry name" value="Small_GTP-bd"/>
</dbReference>
<keyword evidence="1" id="KW-0547">Nucleotide-binding</keyword>
<dbReference type="InterPro" id="IPR000795">
    <property type="entry name" value="T_Tr_GTP-bd_dom"/>
</dbReference>
<gene>
    <name evidence="6" type="ORF">H8709_05630</name>
</gene>
<comment type="caution">
    <text evidence="6">The sequence shown here is derived from an EMBL/GenBank/DDBJ whole genome shotgun (WGS) entry which is preliminary data.</text>
</comment>
<dbReference type="PROSITE" id="PS51722">
    <property type="entry name" value="G_TR_2"/>
    <property type="match status" value="1"/>
</dbReference>
<protein>
    <submittedName>
        <fullName evidence="6">TetM/TetW/TetO/TetS family tetracycline resistance ribosomal protection protein</fullName>
    </submittedName>
</protein>
<dbReference type="GO" id="GO:0003924">
    <property type="term" value="F:GTPase activity"/>
    <property type="evidence" value="ECO:0007669"/>
    <property type="project" value="InterPro"/>
</dbReference>
<sequence length="641" mass="70421">MNKVIGILAHVDAGKTTFSEQLLYHTHAIRALGRVDRGDAHLDTHPLERERGITIFSGVASFSYEGDTYTLVDTPGHADFSAEMERALSVMDGAILLISCAEGVDAHTEAIWRLLRRRKIPTFLFLNKTDRVGADPARTLEELRARFSPAVFSLDGAFDGERLSGAPLEEVISQDDDLLARYFSGEDVGREAVTLTRRLVKECRFFPCLSGSALQDEGIDAFLRALHALTETSYQEEGPPAGRIYQIRHDAKGNRLCFVKLTGGVLRVRDEIGGEKITAIRRYAGDRFEAADTARAGELVAVTGLSLPAGRGFGGEPDAMPPNVTPMLSAQVLFDPALPAPEVVRCFRELADEDPALAVRWDARLRELSVQIMGVVQLEVLEALCRERFGLSVSFGPSRVLYKETVDAPATGYGHFEPLRHYAEVHLRLTPGAPGSGIVFESLCSTDVLDLNWQRLIGTHVLEKEHRGVLTGAPLTDVKISLLTGRAHLKHTEGGDFREATYRAIRQGLMGAKSVLLEPITAFVIEVSPQDVGRVLFDIQRMSGETEPPLPDGGRTIIRGRAPAACLMDYPRELISFTKGAGRISMRFDGYAPCHNAEEVIAQAGYDPERDLENTPDSVFCSHGAGYPVKWNEVENHIHCK</sequence>
<dbReference type="SUPFAM" id="SSF52540">
    <property type="entry name" value="P-loop containing nucleoside triphosphate hydrolases"/>
    <property type="match status" value="1"/>
</dbReference>
<dbReference type="SMART" id="SM00838">
    <property type="entry name" value="EFG_C"/>
    <property type="match status" value="1"/>
</dbReference>
<evidence type="ECO:0000256" key="4">
    <source>
        <dbReference type="ARBA" id="ARBA00023251"/>
    </source>
</evidence>
<dbReference type="InterPro" id="IPR000640">
    <property type="entry name" value="EFG_V-like"/>
</dbReference>
<dbReference type="NCBIfam" id="TIGR00231">
    <property type="entry name" value="small_GTP"/>
    <property type="match status" value="1"/>
</dbReference>
<dbReference type="GO" id="GO:0005525">
    <property type="term" value="F:GTP binding"/>
    <property type="evidence" value="ECO:0007669"/>
    <property type="project" value="UniProtKB-KW"/>
</dbReference>
<dbReference type="EMBL" id="JACRTC010000003">
    <property type="protein sequence ID" value="MBC8570306.1"/>
    <property type="molecule type" value="Genomic_DNA"/>
</dbReference>
<dbReference type="Pfam" id="PF00009">
    <property type="entry name" value="GTP_EFTU"/>
    <property type="match status" value="1"/>
</dbReference>
<dbReference type="InterPro" id="IPR035647">
    <property type="entry name" value="EFG_III/V"/>
</dbReference>
<dbReference type="Gene3D" id="3.30.230.10">
    <property type="match status" value="1"/>
</dbReference>
<dbReference type="InterPro" id="IPR005517">
    <property type="entry name" value="Transl_elong_EFG/EF2_IV"/>
</dbReference>
<reference evidence="6" key="1">
    <citation type="submission" date="2020-08" db="EMBL/GenBank/DDBJ databases">
        <title>Genome public.</title>
        <authorList>
            <person name="Liu C."/>
            <person name="Sun Q."/>
        </authorList>
    </citation>
    <scope>NUCLEOTIDE SEQUENCE</scope>
    <source>
        <strain evidence="6">NSJ-54</strain>
    </source>
</reference>
<dbReference type="Pfam" id="PF03764">
    <property type="entry name" value="EFG_IV"/>
    <property type="match status" value="1"/>
</dbReference>
<accession>A0A926EDV9</accession>
<evidence type="ECO:0000256" key="2">
    <source>
        <dbReference type="ARBA" id="ARBA00022917"/>
    </source>
</evidence>
<organism evidence="6 7">
    <name type="scientific">Zongyangia hominis</name>
    <dbReference type="NCBI Taxonomy" id="2763677"/>
    <lineage>
        <taxon>Bacteria</taxon>
        <taxon>Bacillati</taxon>
        <taxon>Bacillota</taxon>
        <taxon>Clostridia</taxon>
        <taxon>Eubacteriales</taxon>
        <taxon>Oscillospiraceae</taxon>
        <taxon>Zongyangia</taxon>
    </lineage>
</organism>
<dbReference type="GO" id="GO:0046677">
    <property type="term" value="P:response to antibiotic"/>
    <property type="evidence" value="ECO:0007669"/>
    <property type="project" value="UniProtKB-KW"/>
</dbReference>
<keyword evidence="7" id="KW-1185">Reference proteome</keyword>
<dbReference type="Proteomes" id="UP000660861">
    <property type="component" value="Unassembled WGS sequence"/>
</dbReference>
<dbReference type="PANTHER" id="PTHR43261:SF1">
    <property type="entry name" value="RIBOSOME-RELEASING FACTOR 2, MITOCHONDRIAL"/>
    <property type="match status" value="1"/>
</dbReference>
<dbReference type="InterPro" id="IPR031157">
    <property type="entry name" value="G_TR_CS"/>
</dbReference>
<dbReference type="InterPro" id="IPR009000">
    <property type="entry name" value="Transl_B-barrel_sf"/>
</dbReference>
<evidence type="ECO:0000256" key="3">
    <source>
        <dbReference type="ARBA" id="ARBA00023134"/>
    </source>
</evidence>
<evidence type="ECO:0000259" key="5">
    <source>
        <dbReference type="PROSITE" id="PS51722"/>
    </source>
</evidence>
<dbReference type="Pfam" id="PF00679">
    <property type="entry name" value="EFG_C"/>
    <property type="match status" value="1"/>
</dbReference>
<dbReference type="Gene3D" id="3.30.70.240">
    <property type="match status" value="1"/>
</dbReference>
<dbReference type="GO" id="GO:0006412">
    <property type="term" value="P:translation"/>
    <property type="evidence" value="ECO:0007669"/>
    <property type="project" value="UniProtKB-KW"/>
</dbReference>
<name>A0A926EDV9_9FIRM</name>
<dbReference type="SUPFAM" id="SSF54211">
    <property type="entry name" value="Ribosomal protein S5 domain 2-like"/>
    <property type="match status" value="1"/>
</dbReference>
<dbReference type="PRINTS" id="PR00315">
    <property type="entry name" value="ELONGATNFCT"/>
</dbReference>
<dbReference type="SMART" id="SM00889">
    <property type="entry name" value="EFG_IV"/>
    <property type="match status" value="1"/>
</dbReference>
<dbReference type="AlphaFoldDB" id="A0A926EDV9"/>
<keyword evidence="2" id="KW-0648">Protein biosynthesis</keyword>
<dbReference type="InterPro" id="IPR027417">
    <property type="entry name" value="P-loop_NTPase"/>
</dbReference>
<dbReference type="Gene3D" id="3.40.50.300">
    <property type="entry name" value="P-loop containing nucleotide triphosphate hydrolases"/>
    <property type="match status" value="1"/>
</dbReference>
<feature type="domain" description="Tr-type G" evidence="5">
    <location>
        <begin position="1"/>
        <end position="234"/>
    </location>
</feature>
<dbReference type="GO" id="GO:0032790">
    <property type="term" value="P:ribosome disassembly"/>
    <property type="evidence" value="ECO:0007669"/>
    <property type="project" value="TreeGrafter"/>
</dbReference>
<dbReference type="PRINTS" id="PR01037">
    <property type="entry name" value="TCRTETOQM"/>
</dbReference>
<evidence type="ECO:0000313" key="7">
    <source>
        <dbReference type="Proteomes" id="UP000660861"/>
    </source>
</evidence>
<dbReference type="PANTHER" id="PTHR43261">
    <property type="entry name" value="TRANSLATION ELONGATION FACTOR G-RELATED"/>
    <property type="match status" value="1"/>
</dbReference>
<dbReference type="PROSITE" id="PS00301">
    <property type="entry name" value="G_TR_1"/>
    <property type="match status" value="1"/>
</dbReference>
<keyword evidence="3" id="KW-0342">GTP-binding</keyword>
<dbReference type="SUPFAM" id="SSF50447">
    <property type="entry name" value="Translation proteins"/>
    <property type="match status" value="1"/>
</dbReference>
<dbReference type="CDD" id="cd03711">
    <property type="entry name" value="Tet_C"/>
    <property type="match status" value="1"/>
</dbReference>
<dbReference type="InterPro" id="IPR035650">
    <property type="entry name" value="Tet_C"/>
</dbReference>
<evidence type="ECO:0000256" key="1">
    <source>
        <dbReference type="ARBA" id="ARBA00022741"/>
    </source>
</evidence>
<dbReference type="Gene3D" id="3.30.70.870">
    <property type="entry name" value="Elongation Factor G (Translational Gtpase), domain 3"/>
    <property type="match status" value="1"/>
</dbReference>
<dbReference type="InterPro" id="IPR014721">
    <property type="entry name" value="Ribsml_uS5_D2-typ_fold_subgr"/>
</dbReference>
<keyword evidence="4" id="KW-0046">Antibiotic resistance</keyword>
<proteinExistence type="predicted"/>
<dbReference type="InterPro" id="IPR020568">
    <property type="entry name" value="Ribosomal_Su5_D2-typ_SF"/>
</dbReference>
<evidence type="ECO:0000313" key="6">
    <source>
        <dbReference type="EMBL" id="MBC8570306.1"/>
    </source>
</evidence>
<dbReference type="Gene3D" id="2.40.30.10">
    <property type="entry name" value="Translation factors"/>
    <property type="match status" value="1"/>
</dbReference>
<dbReference type="SUPFAM" id="SSF54980">
    <property type="entry name" value="EF-G C-terminal domain-like"/>
    <property type="match status" value="2"/>
</dbReference>